<dbReference type="Gramene" id="KFK44085">
    <property type="protein sequence ID" value="KFK44085"/>
    <property type="gene ID" value="AALP_AA1G214100"/>
</dbReference>
<sequence length="65" mass="7790">MLLNPQIEKPKLLLTTKQNQTITTREPSRQRVNSNKELRQKPSIHKPRPKLNQLRSKRPERKHET</sequence>
<name>A0A087HPN3_ARAAL</name>
<keyword evidence="3" id="KW-1185">Reference proteome</keyword>
<feature type="compositionally biased region" description="Basic residues" evidence="1">
    <location>
        <begin position="42"/>
        <end position="65"/>
    </location>
</feature>
<proteinExistence type="predicted"/>
<evidence type="ECO:0000313" key="2">
    <source>
        <dbReference type="EMBL" id="KFK44085.1"/>
    </source>
</evidence>
<reference evidence="3" key="1">
    <citation type="journal article" date="2015" name="Nat. Plants">
        <title>Genome expansion of Arabis alpina linked with retrotransposition and reduced symmetric DNA methylation.</title>
        <authorList>
            <person name="Willing E.M."/>
            <person name="Rawat V."/>
            <person name="Mandakova T."/>
            <person name="Maumus F."/>
            <person name="James G.V."/>
            <person name="Nordstroem K.J."/>
            <person name="Becker C."/>
            <person name="Warthmann N."/>
            <person name="Chica C."/>
            <person name="Szarzynska B."/>
            <person name="Zytnicki M."/>
            <person name="Albani M.C."/>
            <person name="Kiefer C."/>
            <person name="Bergonzi S."/>
            <person name="Castaings L."/>
            <person name="Mateos J.L."/>
            <person name="Berns M.C."/>
            <person name="Bujdoso N."/>
            <person name="Piofczyk T."/>
            <person name="de Lorenzo L."/>
            <person name="Barrero-Sicilia C."/>
            <person name="Mateos I."/>
            <person name="Piednoel M."/>
            <person name="Hagmann J."/>
            <person name="Chen-Min-Tao R."/>
            <person name="Iglesias-Fernandez R."/>
            <person name="Schuster S.C."/>
            <person name="Alonso-Blanco C."/>
            <person name="Roudier F."/>
            <person name="Carbonero P."/>
            <person name="Paz-Ares J."/>
            <person name="Davis S.J."/>
            <person name="Pecinka A."/>
            <person name="Quesneville H."/>
            <person name="Colot V."/>
            <person name="Lysak M.A."/>
            <person name="Weigel D."/>
            <person name="Coupland G."/>
            <person name="Schneeberger K."/>
        </authorList>
    </citation>
    <scope>NUCLEOTIDE SEQUENCE [LARGE SCALE GENOMIC DNA]</scope>
    <source>
        <strain evidence="3">cv. Pajares</strain>
    </source>
</reference>
<dbReference type="EMBL" id="CM002869">
    <property type="protein sequence ID" value="KFK44085.1"/>
    <property type="molecule type" value="Genomic_DNA"/>
</dbReference>
<feature type="compositionally biased region" description="Basic and acidic residues" evidence="1">
    <location>
        <begin position="26"/>
        <end position="40"/>
    </location>
</feature>
<organism evidence="2 3">
    <name type="scientific">Arabis alpina</name>
    <name type="common">Alpine rock-cress</name>
    <dbReference type="NCBI Taxonomy" id="50452"/>
    <lineage>
        <taxon>Eukaryota</taxon>
        <taxon>Viridiplantae</taxon>
        <taxon>Streptophyta</taxon>
        <taxon>Embryophyta</taxon>
        <taxon>Tracheophyta</taxon>
        <taxon>Spermatophyta</taxon>
        <taxon>Magnoliopsida</taxon>
        <taxon>eudicotyledons</taxon>
        <taxon>Gunneridae</taxon>
        <taxon>Pentapetalae</taxon>
        <taxon>rosids</taxon>
        <taxon>malvids</taxon>
        <taxon>Brassicales</taxon>
        <taxon>Brassicaceae</taxon>
        <taxon>Arabideae</taxon>
        <taxon>Arabis</taxon>
    </lineage>
</organism>
<feature type="region of interest" description="Disordered" evidence="1">
    <location>
        <begin position="1"/>
        <end position="65"/>
    </location>
</feature>
<evidence type="ECO:0000256" key="1">
    <source>
        <dbReference type="SAM" id="MobiDB-lite"/>
    </source>
</evidence>
<feature type="compositionally biased region" description="Polar residues" evidence="1">
    <location>
        <begin position="15"/>
        <end position="25"/>
    </location>
</feature>
<dbReference type="Proteomes" id="UP000029120">
    <property type="component" value="Chromosome 1"/>
</dbReference>
<gene>
    <name evidence="2" type="ordered locus">AALP_Aa1g214100</name>
</gene>
<evidence type="ECO:0000313" key="3">
    <source>
        <dbReference type="Proteomes" id="UP000029120"/>
    </source>
</evidence>
<dbReference type="AlphaFoldDB" id="A0A087HPN3"/>
<accession>A0A087HPN3</accession>
<protein>
    <submittedName>
        <fullName evidence="2">Uncharacterized protein</fullName>
    </submittedName>
</protein>